<gene>
    <name evidence="2" type="ORF">FF38_12923</name>
</gene>
<keyword evidence="3" id="KW-1185">Reference proteome</keyword>
<comment type="caution">
    <text evidence="2">The sequence shown here is derived from an EMBL/GenBank/DDBJ whole genome shotgun (WGS) entry which is preliminary data.</text>
</comment>
<dbReference type="Proteomes" id="UP000037069">
    <property type="component" value="Unassembled WGS sequence"/>
</dbReference>
<organism evidence="2 3">
    <name type="scientific">Lucilia cuprina</name>
    <name type="common">Green bottle fly</name>
    <name type="synonym">Australian sheep blowfly</name>
    <dbReference type="NCBI Taxonomy" id="7375"/>
    <lineage>
        <taxon>Eukaryota</taxon>
        <taxon>Metazoa</taxon>
        <taxon>Ecdysozoa</taxon>
        <taxon>Arthropoda</taxon>
        <taxon>Hexapoda</taxon>
        <taxon>Insecta</taxon>
        <taxon>Pterygota</taxon>
        <taxon>Neoptera</taxon>
        <taxon>Endopterygota</taxon>
        <taxon>Diptera</taxon>
        <taxon>Brachycera</taxon>
        <taxon>Muscomorpha</taxon>
        <taxon>Oestroidea</taxon>
        <taxon>Calliphoridae</taxon>
        <taxon>Luciliinae</taxon>
        <taxon>Lucilia</taxon>
    </lineage>
</organism>
<evidence type="ECO:0000256" key="1">
    <source>
        <dbReference type="SAM" id="MobiDB-lite"/>
    </source>
</evidence>
<feature type="region of interest" description="Disordered" evidence="1">
    <location>
        <begin position="226"/>
        <end position="276"/>
    </location>
</feature>
<sequence>MRVSNLCKFSNGQKTLCIGVADSGSIVIIVVSKLLTTPPLPLNSTTNPRSIHRDDLCYAVYDAGNPKGKISIDQQSKIEDMFNNKIVDHAIASKGNQPIESEFCMGVMLMRLASHQCVSTLKNLSTFYIKGWGNKLANERMLQIHGGQNAELAVEKWHIFYRKEEPEGTLFLIAVLFKIGKVPIGRAVTSTGNVESNPKIEEEITHPPEDRTSVLSRIGNVSIKNTAIPMPGKDTAEPSAVPTALRATSGYPEESNPKSEEVTTNSLEDSLMDDHD</sequence>
<protein>
    <submittedName>
        <fullName evidence="2">Uncharacterized protein</fullName>
    </submittedName>
</protein>
<dbReference type="AlphaFoldDB" id="A0A0L0CLG3"/>
<evidence type="ECO:0000313" key="3">
    <source>
        <dbReference type="Proteomes" id="UP000037069"/>
    </source>
</evidence>
<reference evidence="2 3" key="1">
    <citation type="journal article" date="2015" name="Nat. Commun.">
        <title>Lucilia cuprina genome unlocks parasitic fly biology to underpin future interventions.</title>
        <authorList>
            <person name="Anstead C.A."/>
            <person name="Korhonen P.K."/>
            <person name="Young N.D."/>
            <person name="Hall R.S."/>
            <person name="Jex A.R."/>
            <person name="Murali S.C."/>
            <person name="Hughes D.S."/>
            <person name="Lee S.F."/>
            <person name="Perry T."/>
            <person name="Stroehlein A.J."/>
            <person name="Ansell B.R."/>
            <person name="Breugelmans B."/>
            <person name="Hofmann A."/>
            <person name="Qu J."/>
            <person name="Dugan S."/>
            <person name="Lee S.L."/>
            <person name="Chao H."/>
            <person name="Dinh H."/>
            <person name="Han Y."/>
            <person name="Doddapaneni H.V."/>
            <person name="Worley K.C."/>
            <person name="Muzny D.M."/>
            <person name="Ioannidis P."/>
            <person name="Waterhouse R.M."/>
            <person name="Zdobnov E.M."/>
            <person name="James P.J."/>
            <person name="Bagnall N.H."/>
            <person name="Kotze A.C."/>
            <person name="Gibbs R.A."/>
            <person name="Richards S."/>
            <person name="Batterham P."/>
            <person name="Gasser R.B."/>
        </authorList>
    </citation>
    <scope>NUCLEOTIDE SEQUENCE [LARGE SCALE GENOMIC DNA]</scope>
    <source>
        <strain evidence="2 3">LS</strain>
        <tissue evidence="2">Full body</tissue>
    </source>
</reference>
<name>A0A0L0CLG3_LUCCU</name>
<accession>A0A0L0CLG3</accession>
<evidence type="ECO:0000313" key="2">
    <source>
        <dbReference type="EMBL" id="KNC32284.1"/>
    </source>
</evidence>
<dbReference type="OrthoDB" id="8059117at2759"/>
<dbReference type="EMBL" id="JRES01000323">
    <property type="protein sequence ID" value="KNC32284.1"/>
    <property type="molecule type" value="Genomic_DNA"/>
</dbReference>
<proteinExistence type="predicted"/>